<dbReference type="AlphaFoldDB" id="A0A9P4WI76"/>
<reference evidence="2" key="1">
    <citation type="submission" date="2019-04" db="EMBL/GenBank/DDBJ databases">
        <title>Sequencing of skin fungus with MAO and IRED activity.</title>
        <authorList>
            <person name="Marsaioli A.J."/>
            <person name="Bonatto J.M.C."/>
            <person name="Reis Junior O."/>
        </authorList>
    </citation>
    <scope>NUCLEOTIDE SEQUENCE</scope>
    <source>
        <strain evidence="2">28M1</strain>
    </source>
</reference>
<feature type="region of interest" description="Disordered" evidence="1">
    <location>
        <begin position="89"/>
        <end position="154"/>
    </location>
</feature>
<name>A0A9P4WI76_9PLEO</name>
<dbReference type="Pfam" id="PF11654">
    <property type="entry name" value="NCE101"/>
    <property type="match status" value="1"/>
</dbReference>
<comment type="caution">
    <text evidence="2">The sequence shown here is derived from an EMBL/GenBank/DDBJ whole genome shotgun (WGS) entry which is preliminary data.</text>
</comment>
<sequence>MYIISKALDPIFAISIGLAAAVTRINREEKEKGRSTQETIDVFKRRWALAWQKNLAPPGLPKKFLNLTTHQQIPTVPLRYRLSSVLAHHGDYLEPQDESSEEEEEEEDKDLLAAAPNDRDAEVTDDTSNGLEEPHHADDDNGISRPVTGNANKV</sequence>
<dbReference type="Proteomes" id="UP000758155">
    <property type="component" value="Unassembled WGS sequence"/>
</dbReference>
<dbReference type="GO" id="GO:0009306">
    <property type="term" value="P:protein secretion"/>
    <property type="evidence" value="ECO:0007669"/>
    <property type="project" value="InterPro"/>
</dbReference>
<keyword evidence="3" id="KW-1185">Reference proteome</keyword>
<evidence type="ECO:0000256" key="1">
    <source>
        <dbReference type="SAM" id="MobiDB-lite"/>
    </source>
</evidence>
<dbReference type="OrthoDB" id="2155101at2759"/>
<feature type="compositionally biased region" description="Acidic residues" evidence="1">
    <location>
        <begin position="94"/>
        <end position="109"/>
    </location>
</feature>
<evidence type="ECO:0000313" key="2">
    <source>
        <dbReference type="EMBL" id="KAF3032758.1"/>
    </source>
</evidence>
<dbReference type="EMBL" id="SWKV01000093">
    <property type="protein sequence ID" value="KAF3032758.1"/>
    <property type="molecule type" value="Genomic_DNA"/>
</dbReference>
<protein>
    <submittedName>
        <fullName evidence="2">Uncharacterized protein</fullName>
    </submittedName>
</protein>
<proteinExistence type="predicted"/>
<gene>
    <name evidence="2" type="ORF">E8E12_002568</name>
</gene>
<accession>A0A9P4WI76</accession>
<evidence type="ECO:0000313" key="3">
    <source>
        <dbReference type="Proteomes" id="UP000758155"/>
    </source>
</evidence>
<organism evidence="2 3">
    <name type="scientific">Didymella heteroderae</name>
    <dbReference type="NCBI Taxonomy" id="1769908"/>
    <lineage>
        <taxon>Eukaryota</taxon>
        <taxon>Fungi</taxon>
        <taxon>Dikarya</taxon>
        <taxon>Ascomycota</taxon>
        <taxon>Pezizomycotina</taxon>
        <taxon>Dothideomycetes</taxon>
        <taxon>Pleosporomycetidae</taxon>
        <taxon>Pleosporales</taxon>
        <taxon>Pleosporineae</taxon>
        <taxon>Didymellaceae</taxon>
        <taxon>Didymella</taxon>
    </lineage>
</organism>
<dbReference type="InterPro" id="IPR024242">
    <property type="entry name" value="NCE101"/>
</dbReference>